<reference evidence="16" key="3">
    <citation type="submission" date="2015-04" db="UniProtKB">
        <authorList>
            <consortium name="EnsemblPlants"/>
        </authorList>
    </citation>
    <scope>IDENTIFICATION</scope>
    <source>
        <strain evidence="16">cv. Jemalong A17</strain>
    </source>
</reference>
<keyword evidence="17" id="KW-1185">Reference proteome</keyword>
<dbReference type="EnsemblPlants" id="AES80259">
    <property type="protein sequence ID" value="AES80259"/>
    <property type="gene ID" value="MTR_7g078600"/>
</dbReference>
<dbReference type="InterPro" id="IPR038765">
    <property type="entry name" value="Papain-like_cys_pep_sf"/>
</dbReference>
<evidence type="ECO:0000259" key="12">
    <source>
        <dbReference type="SMART" id="SM00645"/>
    </source>
</evidence>
<reference evidence="15" key="4">
    <citation type="journal article" date="2018" name="Nat. Plants">
        <title>Whole-genome landscape of Medicago truncatula symbiotic genes.</title>
        <authorList>
            <person name="Pecrix Y."/>
            <person name="Gamas P."/>
            <person name="Carrere S."/>
        </authorList>
    </citation>
    <scope>NUCLEOTIDE SEQUENCE</scope>
    <source>
        <tissue evidence="15">Leaves</tissue>
    </source>
</reference>
<comment type="subcellular location">
    <subcellularLocation>
        <location evidence="1">Endoplasmic reticulum lumen</location>
    </subcellularLocation>
</comment>
<evidence type="ECO:0000256" key="3">
    <source>
        <dbReference type="ARBA" id="ARBA00022670"/>
    </source>
</evidence>
<dbReference type="InterPro" id="IPR039417">
    <property type="entry name" value="Peptidase_C1A_papain-like"/>
</dbReference>
<feature type="domain" description="Cathepsin propeptide inhibitor" evidence="13">
    <location>
        <begin position="42"/>
        <end position="99"/>
    </location>
</feature>
<keyword evidence="3 14" id="KW-0645">Protease</keyword>
<dbReference type="InterPro" id="IPR000668">
    <property type="entry name" value="Peptidase_C1A_C"/>
</dbReference>
<feature type="domain" description="Peptidase C1A papain C-terminal" evidence="12">
    <location>
        <begin position="123"/>
        <end position="337"/>
    </location>
</feature>
<keyword evidence="8" id="KW-0325">Glycoprotein</keyword>
<evidence type="ECO:0000313" key="15">
    <source>
        <dbReference type="EMBL" id="RHN47018.1"/>
    </source>
</evidence>
<dbReference type="Proteomes" id="UP000002051">
    <property type="component" value="Unassembled WGS sequence"/>
</dbReference>
<evidence type="ECO:0000256" key="8">
    <source>
        <dbReference type="ARBA" id="ARBA00023180"/>
    </source>
</evidence>
<keyword evidence="5 15" id="KW-0378">Hydrolase</keyword>
<dbReference type="GO" id="GO:0051603">
    <property type="term" value="P:proteolysis involved in protein catabolic process"/>
    <property type="evidence" value="ECO:0000318"/>
    <property type="project" value="GO_Central"/>
</dbReference>
<evidence type="ECO:0000313" key="16">
    <source>
        <dbReference type="EnsemblPlants" id="AES80259"/>
    </source>
</evidence>
<dbReference type="PROSITE" id="PS00139">
    <property type="entry name" value="THIOL_PROTEASE_CYS"/>
    <property type="match status" value="1"/>
</dbReference>
<accession>G7L5S9</accession>
<dbReference type="EMBL" id="PSQE01000007">
    <property type="protein sequence ID" value="RHN47018.1"/>
    <property type="molecule type" value="Genomic_DNA"/>
</dbReference>
<dbReference type="OMA" id="GIQNQEN"/>
<dbReference type="STRING" id="3880.G7L5S9"/>
<evidence type="ECO:0000256" key="2">
    <source>
        <dbReference type="ARBA" id="ARBA00008455"/>
    </source>
</evidence>
<evidence type="ECO:0000313" key="14">
    <source>
        <dbReference type="EMBL" id="AES80259.1"/>
    </source>
</evidence>
<dbReference type="Gramene" id="rna41563">
    <property type="protein sequence ID" value="RHN47018.1"/>
    <property type="gene ID" value="gene41563"/>
</dbReference>
<evidence type="ECO:0000259" key="13">
    <source>
        <dbReference type="SMART" id="SM00848"/>
    </source>
</evidence>
<dbReference type="eggNOG" id="KOG1543">
    <property type="taxonomic scope" value="Eukaryota"/>
</dbReference>
<protein>
    <recommendedName>
        <fullName evidence="9">Vignain</fullName>
    </recommendedName>
    <alternativeName>
        <fullName evidence="10">Bean endopeptidase</fullName>
    </alternativeName>
</protein>
<dbReference type="AlphaFoldDB" id="G7L5S9"/>
<evidence type="ECO:0000256" key="6">
    <source>
        <dbReference type="ARBA" id="ARBA00022807"/>
    </source>
</evidence>
<gene>
    <name evidence="16" type="primary">11411303</name>
    <name evidence="14" type="ordered locus">MTR_7g078600</name>
    <name evidence="15" type="ORF">MtrunA17_Chr7g0248391</name>
</gene>
<comment type="similarity">
    <text evidence="2">Belongs to the peptidase C1 family.</text>
</comment>
<organism evidence="14 17">
    <name type="scientific">Medicago truncatula</name>
    <name type="common">Barrel medic</name>
    <name type="synonym">Medicago tribuloides</name>
    <dbReference type="NCBI Taxonomy" id="3880"/>
    <lineage>
        <taxon>Eukaryota</taxon>
        <taxon>Viridiplantae</taxon>
        <taxon>Streptophyta</taxon>
        <taxon>Embryophyta</taxon>
        <taxon>Tracheophyta</taxon>
        <taxon>Spermatophyta</taxon>
        <taxon>Magnoliopsida</taxon>
        <taxon>eudicotyledons</taxon>
        <taxon>Gunneridae</taxon>
        <taxon>Pentapetalae</taxon>
        <taxon>rosids</taxon>
        <taxon>fabids</taxon>
        <taxon>Fabales</taxon>
        <taxon>Fabaceae</taxon>
        <taxon>Papilionoideae</taxon>
        <taxon>50 kb inversion clade</taxon>
        <taxon>NPAAA clade</taxon>
        <taxon>Hologalegina</taxon>
        <taxon>IRL clade</taxon>
        <taxon>Trifolieae</taxon>
        <taxon>Medicago</taxon>
    </lineage>
</organism>
<dbReference type="InterPro" id="IPR025661">
    <property type="entry name" value="Pept_asp_AS"/>
</dbReference>
<keyword evidence="7" id="KW-1015">Disulfide bond</keyword>
<evidence type="ECO:0000256" key="10">
    <source>
        <dbReference type="ARBA" id="ARBA00080531"/>
    </source>
</evidence>
<dbReference type="InterPro" id="IPR000169">
    <property type="entry name" value="Pept_cys_AS"/>
</dbReference>
<dbReference type="FunFam" id="3.90.70.10:FF:000023">
    <property type="entry name" value="Senescence-specific cysteine protease SAG39"/>
    <property type="match status" value="1"/>
</dbReference>
<dbReference type="Proteomes" id="UP000265566">
    <property type="component" value="Chromosome 7"/>
</dbReference>
<dbReference type="PANTHER" id="PTHR12411">
    <property type="entry name" value="CYSTEINE PROTEASE FAMILY C1-RELATED"/>
    <property type="match status" value="1"/>
</dbReference>
<name>G7L5S9_MEDTR</name>
<dbReference type="KEGG" id="mtr:11411303"/>
<dbReference type="CDD" id="cd02248">
    <property type="entry name" value="Peptidase_C1A"/>
    <property type="match status" value="1"/>
</dbReference>
<dbReference type="SMART" id="SM00645">
    <property type="entry name" value="Pept_C1"/>
    <property type="match status" value="1"/>
</dbReference>
<evidence type="ECO:0000256" key="1">
    <source>
        <dbReference type="ARBA" id="ARBA00004319"/>
    </source>
</evidence>
<dbReference type="PaxDb" id="3880-AES80259"/>
<reference evidence="14 17" key="1">
    <citation type="journal article" date="2011" name="Nature">
        <title>The Medicago genome provides insight into the evolution of rhizobial symbioses.</title>
        <authorList>
            <person name="Young N.D."/>
            <person name="Debelle F."/>
            <person name="Oldroyd G.E."/>
            <person name="Geurts R."/>
            <person name="Cannon S.B."/>
            <person name="Udvardi M.K."/>
            <person name="Benedito V.A."/>
            <person name="Mayer K.F."/>
            <person name="Gouzy J."/>
            <person name="Schoof H."/>
            <person name="Van de Peer Y."/>
            <person name="Proost S."/>
            <person name="Cook D.R."/>
            <person name="Meyers B.C."/>
            <person name="Spannagl M."/>
            <person name="Cheung F."/>
            <person name="De Mita S."/>
            <person name="Krishnakumar V."/>
            <person name="Gundlach H."/>
            <person name="Zhou S."/>
            <person name="Mudge J."/>
            <person name="Bharti A.K."/>
            <person name="Murray J.D."/>
            <person name="Naoumkina M.A."/>
            <person name="Rosen B."/>
            <person name="Silverstein K.A."/>
            <person name="Tang H."/>
            <person name="Rombauts S."/>
            <person name="Zhao P.X."/>
            <person name="Zhou P."/>
            <person name="Barbe V."/>
            <person name="Bardou P."/>
            <person name="Bechner M."/>
            <person name="Bellec A."/>
            <person name="Berger A."/>
            <person name="Berges H."/>
            <person name="Bidwell S."/>
            <person name="Bisseling T."/>
            <person name="Choisne N."/>
            <person name="Couloux A."/>
            <person name="Denny R."/>
            <person name="Deshpande S."/>
            <person name="Dai X."/>
            <person name="Doyle J.J."/>
            <person name="Dudez A.M."/>
            <person name="Farmer A.D."/>
            <person name="Fouteau S."/>
            <person name="Franken C."/>
            <person name="Gibelin C."/>
            <person name="Gish J."/>
            <person name="Goldstein S."/>
            <person name="Gonzalez A.J."/>
            <person name="Green P.J."/>
            <person name="Hallab A."/>
            <person name="Hartog M."/>
            <person name="Hua A."/>
            <person name="Humphray S.J."/>
            <person name="Jeong D.H."/>
            <person name="Jing Y."/>
            <person name="Jocker A."/>
            <person name="Kenton S.M."/>
            <person name="Kim D.J."/>
            <person name="Klee K."/>
            <person name="Lai H."/>
            <person name="Lang C."/>
            <person name="Lin S."/>
            <person name="Macmil S.L."/>
            <person name="Magdelenat G."/>
            <person name="Matthews L."/>
            <person name="McCorrison J."/>
            <person name="Monaghan E.L."/>
            <person name="Mun J.H."/>
            <person name="Najar F.Z."/>
            <person name="Nicholson C."/>
            <person name="Noirot C."/>
            <person name="O'Bleness M."/>
            <person name="Paule C.R."/>
            <person name="Poulain J."/>
            <person name="Prion F."/>
            <person name="Qin B."/>
            <person name="Qu C."/>
            <person name="Retzel E.F."/>
            <person name="Riddle C."/>
            <person name="Sallet E."/>
            <person name="Samain S."/>
            <person name="Samson N."/>
            <person name="Sanders I."/>
            <person name="Saurat O."/>
            <person name="Scarpelli C."/>
            <person name="Schiex T."/>
            <person name="Segurens B."/>
            <person name="Severin A.J."/>
            <person name="Sherrier D.J."/>
            <person name="Shi R."/>
            <person name="Sims S."/>
            <person name="Singer S.R."/>
            <person name="Sinharoy S."/>
            <person name="Sterck L."/>
            <person name="Viollet A."/>
            <person name="Wang B.B."/>
            <person name="Wang K."/>
            <person name="Wang M."/>
            <person name="Wang X."/>
            <person name="Warfsmann J."/>
            <person name="Weissenbach J."/>
            <person name="White D.D."/>
            <person name="White J.D."/>
            <person name="Wiley G.B."/>
            <person name="Wincker P."/>
            <person name="Xing Y."/>
            <person name="Yang L."/>
            <person name="Yao Z."/>
            <person name="Ying F."/>
            <person name="Zhai J."/>
            <person name="Zhou L."/>
            <person name="Zuber A."/>
            <person name="Denarie J."/>
            <person name="Dixon R.A."/>
            <person name="May G.D."/>
            <person name="Schwartz D.C."/>
            <person name="Rogers J."/>
            <person name="Quetier F."/>
            <person name="Town C.D."/>
            <person name="Roe B.A."/>
        </authorList>
    </citation>
    <scope>NUCLEOTIDE SEQUENCE [LARGE SCALE GENOMIC DNA]</scope>
    <source>
        <strain evidence="14">A17</strain>
        <strain evidence="16 17">cv. Jemalong A17</strain>
    </source>
</reference>
<dbReference type="OrthoDB" id="10253408at2759"/>
<evidence type="ECO:0000256" key="9">
    <source>
        <dbReference type="ARBA" id="ARBA00069575"/>
    </source>
</evidence>
<dbReference type="Gene3D" id="3.90.70.10">
    <property type="entry name" value="Cysteine proteinases"/>
    <property type="match status" value="1"/>
</dbReference>
<proteinExistence type="inferred from homology"/>
<dbReference type="GO" id="GO:0005764">
    <property type="term" value="C:lysosome"/>
    <property type="evidence" value="ECO:0000318"/>
    <property type="project" value="GO_Central"/>
</dbReference>
<feature type="chain" id="PRO_5014485719" description="Vignain" evidence="11">
    <location>
        <begin position="27"/>
        <end position="342"/>
    </location>
</feature>
<dbReference type="InterPro" id="IPR013128">
    <property type="entry name" value="Peptidase_C1A"/>
</dbReference>
<dbReference type="SUPFAM" id="SSF54001">
    <property type="entry name" value="Cysteine proteinases"/>
    <property type="match status" value="1"/>
</dbReference>
<evidence type="ECO:0000256" key="11">
    <source>
        <dbReference type="SAM" id="SignalP"/>
    </source>
</evidence>
<dbReference type="HOGENOM" id="CLU_012184_1_0_1"/>
<feature type="signal peptide" evidence="11">
    <location>
        <begin position="1"/>
        <end position="26"/>
    </location>
</feature>
<dbReference type="PRINTS" id="PR00705">
    <property type="entry name" value="PAPAIN"/>
</dbReference>
<dbReference type="Pfam" id="PF08246">
    <property type="entry name" value="Inhibitor_I29"/>
    <property type="match status" value="1"/>
</dbReference>
<dbReference type="GO" id="GO:0005788">
    <property type="term" value="C:endoplasmic reticulum lumen"/>
    <property type="evidence" value="ECO:0007669"/>
    <property type="project" value="UniProtKB-SubCell"/>
</dbReference>
<dbReference type="GO" id="GO:0004197">
    <property type="term" value="F:cysteine-type endopeptidase activity"/>
    <property type="evidence" value="ECO:0000318"/>
    <property type="project" value="GO_Central"/>
</dbReference>
<dbReference type="GO" id="GO:0005615">
    <property type="term" value="C:extracellular space"/>
    <property type="evidence" value="ECO:0000318"/>
    <property type="project" value="GO_Central"/>
</dbReference>
<evidence type="ECO:0000256" key="7">
    <source>
        <dbReference type="ARBA" id="ARBA00023157"/>
    </source>
</evidence>
<dbReference type="InterPro" id="IPR013201">
    <property type="entry name" value="Prot_inhib_I29"/>
</dbReference>
<dbReference type="SMART" id="SM00848">
    <property type="entry name" value="Inhibitor_I29"/>
    <property type="match status" value="1"/>
</dbReference>
<keyword evidence="4 11" id="KW-0732">Signal</keyword>
<keyword evidence="6" id="KW-0788">Thiol protease</keyword>
<reference evidence="14 17" key="2">
    <citation type="journal article" date="2014" name="BMC Genomics">
        <title>An improved genome release (version Mt4.0) for the model legume Medicago truncatula.</title>
        <authorList>
            <person name="Tang H."/>
            <person name="Krishnakumar V."/>
            <person name="Bidwell S."/>
            <person name="Rosen B."/>
            <person name="Chan A."/>
            <person name="Zhou S."/>
            <person name="Gentzbittel L."/>
            <person name="Childs K.L."/>
            <person name="Yandell M."/>
            <person name="Gundlach H."/>
            <person name="Mayer K.F."/>
            <person name="Schwartz D.C."/>
            <person name="Town C.D."/>
        </authorList>
    </citation>
    <scope>GENOME REANNOTATION</scope>
    <source>
        <strain evidence="16 17">cv. Jemalong A17</strain>
    </source>
</reference>
<evidence type="ECO:0000313" key="17">
    <source>
        <dbReference type="Proteomes" id="UP000002051"/>
    </source>
</evidence>
<dbReference type="PROSITE" id="PS00640">
    <property type="entry name" value="THIOL_PROTEASE_ASN"/>
    <property type="match status" value="1"/>
</dbReference>
<evidence type="ECO:0000256" key="4">
    <source>
        <dbReference type="ARBA" id="ARBA00022729"/>
    </source>
</evidence>
<sequence length="342" mass="38370">MDKTKYRRALIKILIIIGIGILSQQGIQNQENDPSLSLSERFEYWKTKYGVVYKDVAEQKKHFQIFKHNVAYIDYFNAAGNKPYKLAINRFVDKPIEDSDDGFERTTTTTPTTTFKYENVTDIPATVDWRKRGAVTPIKNQGKCGSCWAFSAVAAIEGIQKITSGNLVSLSEQQLVDCDRSGRTKGCDNGNMINAFKFILENGGIATEANYPYKRVVKGTCKKVSHKVQIKSYEEVPSNSEDSLLKAVANQPVSVGIDMRGMFKFYSSGIFTGECGTKPNHALTIVGYGTSKDGIKYWLVKNSWSKRWGEKGYIRIKRDIDAKEGLCGIAMKPSYPIINNIE</sequence>
<evidence type="ECO:0000256" key="5">
    <source>
        <dbReference type="ARBA" id="ARBA00022801"/>
    </source>
</evidence>
<dbReference type="Pfam" id="PF00112">
    <property type="entry name" value="Peptidase_C1"/>
    <property type="match status" value="1"/>
</dbReference>
<dbReference type="EMBL" id="CM001223">
    <property type="protein sequence ID" value="AES80259.1"/>
    <property type="molecule type" value="Genomic_DNA"/>
</dbReference>